<protein>
    <submittedName>
        <fullName evidence="3">Thioesterase</fullName>
    </submittedName>
</protein>
<proteinExistence type="inferred from homology"/>
<dbReference type="InterPro" id="IPR001031">
    <property type="entry name" value="Thioesterase"/>
</dbReference>
<dbReference type="OrthoDB" id="2213423at2"/>
<evidence type="ECO:0000313" key="3">
    <source>
        <dbReference type="EMBL" id="AZK48673.1"/>
    </source>
</evidence>
<dbReference type="GO" id="GO:0008610">
    <property type="term" value="P:lipid biosynthetic process"/>
    <property type="evidence" value="ECO:0007669"/>
    <property type="project" value="TreeGrafter"/>
</dbReference>
<dbReference type="Proteomes" id="UP000273145">
    <property type="component" value="Chromosome"/>
</dbReference>
<dbReference type="AlphaFoldDB" id="A0A3Q8S702"/>
<dbReference type="PANTHER" id="PTHR11487:SF0">
    <property type="entry name" value="S-ACYL FATTY ACID SYNTHASE THIOESTERASE, MEDIUM CHAIN"/>
    <property type="match status" value="1"/>
</dbReference>
<evidence type="ECO:0000259" key="2">
    <source>
        <dbReference type="Pfam" id="PF00975"/>
    </source>
</evidence>
<keyword evidence="4" id="KW-1185">Reference proteome</keyword>
<organism evidence="3 4">
    <name type="scientific">Paenibacillus lentus</name>
    <dbReference type="NCBI Taxonomy" id="1338368"/>
    <lineage>
        <taxon>Bacteria</taxon>
        <taxon>Bacillati</taxon>
        <taxon>Bacillota</taxon>
        <taxon>Bacilli</taxon>
        <taxon>Bacillales</taxon>
        <taxon>Paenibacillaceae</taxon>
        <taxon>Paenibacillus</taxon>
    </lineage>
</organism>
<dbReference type="Pfam" id="PF00975">
    <property type="entry name" value="Thioesterase"/>
    <property type="match status" value="1"/>
</dbReference>
<gene>
    <name evidence="3" type="ORF">EIM92_22880</name>
</gene>
<dbReference type="EMBL" id="CP034248">
    <property type="protein sequence ID" value="AZK48673.1"/>
    <property type="molecule type" value="Genomic_DNA"/>
</dbReference>
<reference evidence="3 4" key="1">
    <citation type="submission" date="2018-11" db="EMBL/GenBank/DDBJ databases">
        <title>Genome sequencing of Paenibacillus lentus DSM25539(T).</title>
        <authorList>
            <person name="Kook J.-K."/>
            <person name="Park S.-N."/>
            <person name="Lim Y.K."/>
        </authorList>
    </citation>
    <scope>NUCLEOTIDE SEQUENCE [LARGE SCALE GENOMIC DNA]</scope>
    <source>
        <strain evidence="3 4">DSM 25539</strain>
    </source>
</reference>
<evidence type="ECO:0000256" key="1">
    <source>
        <dbReference type="ARBA" id="ARBA00007169"/>
    </source>
</evidence>
<dbReference type="InterPro" id="IPR029058">
    <property type="entry name" value="AB_hydrolase_fold"/>
</dbReference>
<comment type="similarity">
    <text evidence="1">Belongs to the thioesterase family.</text>
</comment>
<sequence>MVDLFCLPYAGGSSTIFSSWNRELDSHIHCVPIELSGRGRRFGDLLYANMEESVADVFNILTRDHELDSYAIFGHSMGGIIAYELAKKIEQNGLKRPEKVFVSATQPPIHNKSKKWSELPDDEFMECLTSLGGIDLELLNNKEFLDLYIPILKADFSMIENYRFNHKDRPINTDLVILSAADDPYIHREKLNDWATFTSKEAIFHEFEGNHFFVNEHSTEVIRLINQQLQNTKQNMHHLS</sequence>
<name>A0A3Q8S702_9BACL</name>
<evidence type="ECO:0000313" key="4">
    <source>
        <dbReference type="Proteomes" id="UP000273145"/>
    </source>
</evidence>
<dbReference type="KEGG" id="plen:EIM92_22880"/>
<dbReference type="Gene3D" id="3.40.50.1820">
    <property type="entry name" value="alpha/beta hydrolase"/>
    <property type="match status" value="1"/>
</dbReference>
<dbReference type="SUPFAM" id="SSF53474">
    <property type="entry name" value="alpha/beta-Hydrolases"/>
    <property type="match status" value="1"/>
</dbReference>
<accession>A0A3Q8S702</accession>
<feature type="domain" description="Thioesterase" evidence="2">
    <location>
        <begin position="4"/>
        <end position="228"/>
    </location>
</feature>
<dbReference type="InterPro" id="IPR012223">
    <property type="entry name" value="TEII"/>
</dbReference>
<dbReference type="PANTHER" id="PTHR11487">
    <property type="entry name" value="THIOESTERASE"/>
    <property type="match status" value="1"/>
</dbReference>